<dbReference type="GO" id="GO:0008902">
    <property type="term" value="F:hydroxymethylpyrimidine kinase activity"/>
    <property type="evidence" value="ECO:0007669"/>
    <property type="project" value="UniProtKB-EC"/>
</dbReference>
<comment type="caution">
    <text evidence="11">The sequence shown here is derived from an EMBL/GenBank/DDBJ whole genome shotgun (WGS) entry which is preliminary data.</text>
</comment>
<comment type="function">
    <text evidence="3">Catalyzes the phosphorylation of hydroxymethylpyrimidine phosphate (HMP-P) to HMP-PP, and of HMP to HMP-P.</text>
</comment>
<evidence type="ECO:0000256" key="8">
    <source>
        <dbReference type="ARBA" id="ARBA00022840"/>
    </source>
</evidence>
<name>A0A2A9E4Z6_9MICO</name>
<dbReference type="RefSeq" id="WP_098456388.1">
    <property type="nucleotide sequence ID" value="NZ_PDJG01000001.1"/>
</dbReference>
<evidence type="ECO:0000256" key="6">
    <source>
        <dbReference type="ARBA" id="ARBA00022741"/>
    </source>
</evidence>
<keyword evidence="6" id="KW-0547">Nucleotide-binding</keyword>
<dbReference type="InterPro" id="IPR004399">
    <property type="entry name" value="HMP/HMP-P_kinase_dom"/>
</dbReference>
<evidence type="ECO:0000256" key="2">
    <source>
        <dbReference type="ARBA" id="ARBA00000565"/>
    </source>
</evidence>
<gene>
    <name evidence="11" type="ORF">ATL42_1301</name>
</gene>
<dbReference type="GO" id="GO:0009228">
    <property type="term" value="P:thiamine biosynthetic process"/>
    <property type="evidence" value="ECO:0007669"/>
    <property type="project" value="UniProtKB-KW"/>
</dbReference>
<keyword evidence="7 11" id="KW-0418">Kinase</keyword>
<dbReference type="AlphaFoldDB" id="A0A2A9E4Z6"/>
<comment type="catalytic activity">
    <reaction evidence="2">
        <text>4-amino-2-methyl-5-(phosphooxymethyl)pyrimidine + ATP = 4-amino-2-methyl-5-(diphosphooxymethyl)pyrimidine + ADP</text>
        <dbReference type="Rhea" id="RHEA:19893"/>
        <dbReference type="ChEBI" id="CHEBI:30616"/>
        <dbReference type="ChEBI" id="CHEBI:57841"/>
        <dbReference type="ChEBI" id="CHEBI:58354"/>
        <dbReference type="ChEBI" id="CHEBI:456216"/>
        <dbReference type="EC" id="2.7.4.7"/>
    </reaction>
</comment>
<dbReference type="CDD" id="cd01169">
    <property type="entry name" value="HMPP_kinase"/>
    <property type="match status" value="1"/>
</dbReference>
<comment type="catalytic activity">
    <reaction evidence="1">
        <text>4-amino-5-hydroxymethyl-2-methylpyrimidine + ATP = 4-amino-2-methyl-5-(phosphooxymethyl)pyrimidine + ADP + H(+)</text>
        <dbReference type="Rhea" id="RHEA:23096"/>
        <dbReference type="ChEBI" id="CHEBI:15378"/>
        <dbReference type="ChEBI" id="CHEBI:16892"/>
        <dbReference type="ChEBI" id="CHEBI:30616"/>
        <dbReference type="ChEBI" id="CHEBI:58354"/>
        <dbReference type="ChEBI" id="CHEBI:456216"/>
        <dbReference type="EC" id="2.7.1.49"/>
    </reaction>
</comment>
<evidence type="ECO:0000256" key="7">
    <source>
        <dbReference type="ARBA" id="ARBA00022777"/>
    </source>
</evidence>
<reference evidence="11 12" key="1">
    <citation type="submission" date="2017-10" db="EMBL/GenBank/DDBJ databases">
        <title>Sequencing the genomes of 1000 actinobacteria strains.</title>
        <authorList>
            <person name="Klenk H.-P."/>
        </authorList>
    </citation>
    <scope>NUCLEOTIDE SEQUENCE [LARGE SCALE GENOMIC DNA]</scope>
    <source>
        <strain evidence="11 12">DSM 18966</strain>
    </source>
</reference>
<dbReference type="Gene3D" id="3.40.1190.20">
    <property type="match status" value="1"/>
</dbReference>
<evidence type="ECO:0000259" key="10">
    <source>
        <dbReference type="Pfam" id="PF08543"/>
    </source>
</evidence>
<dbReference type="GO" id="GO:0005829">
    <property type="term" value="C:cytosol"/>
    <property type="evidence" value="ECO:0007669"/>
    <property type="project" value="TreeGrafter"/>
</dbReference>
<accession>A0A2A9E4Z6</accession>
<protein>
    <submittedName>
        <fullName evidence="11">Hydroxymethylpyrimidine/phosphomethylpyrimidine kinase/hydroxymethylpyrimidine kinase/phosphomethylpyrimidine kinase/thiamine-phosphate diphosphorylase</fullName>
    </submittedName>
</protein>
<dbReference type="SUPFAM" id="SSF53613">
    <property type="entry name" value="Ribokinase-like"/>
    <property type="match status" value="1"/>
</dbReference>
<dbReference type="NCBIfam" id="TIGR00097">
    <property type="entry name" value="HMP-P_kinase"/>
    <property type="match status" value="1"/>
</dbReference>
<dbReference type="EMBL" id="PDJG01000001">
    <property type="protein sequence ID" value="PFG33425.1"/>
    <property type="molecule type" value="Genomic_DNA"/>
</dbReference>
<feature type="domain" description="Pyridoxamine kinase/Phosphomethylpyrimidine kinase" evidence="10">
    <location>
        <begin position="17"/>
        <end position="263"/>
    </location>
</feature>
<dbReference type="PANTHER" id="PTHR20858">
    <property type="entry name" value="PHOSPHOMETHYLPYRIMIDINE KINASE"/>
    <property type="match status" value="1"/>
</dbReference>
<evidence type="ECO:0000256" key="5">
    <source>
        <dbReference type="ARBA" id="ARBA00022679"/>
    </source>
</evidence>
<dbReference type="InterPro" id="IPR013749">
    <property type="entry name" value="PM/HMP-P_kinase-1"/>
</dbReference>
<evidence type="ECO:0000256" key="3">
    <source>
        <dbReference type="ARBA" id="ARBA00003848"/>
    </source>
</evidence>
<dbReference type="Proteomes" id="UP000225548">
    <property type="component" value="Unassembled WGS sequence"/>
</dbReference>
<evidence type="ECO:0000256" key="9">
    <source>
        <dbReference type="ARBA" id="ARBA00022977"/>
    </source>
</evidence>
<evidence type="ECO:0000313" key="11">
    <source>
        <dbReference type="EMBL" id="PFG33425.1"/>
    </source>
</evidence>
<dbReference type="InterPro" id="IPR029056">
    <property type="entry name" value="Ribokinase-like"/>
</dbReference>
<evidence type="ECO:0000313" key="12">
    <source>
        <dbReference type="Proteomes" id="UP000225548"/>
    </source>
</evidence>
<proteinExistence type="predicted"/>
<dbReference type="Pfam" id="PF08543">
    <property type="entry name" value="Phos_pyr_kin"/>
    <property type="match status" value="1"/>
</dbReference>
<dbReference type="UniPathway" id="UPA00060">
    <property type="reaction ID" value="UER00138"/>
</dbReference>
<dbReference type="GO" id="GO:0008972">
    <property type="term" value="F:phosphomethylpyrimidine kinase activity"/>
    <property type="evidence" value="ECO:0007669"/>
    <property type="project" value="UniProtKB-EC"/>
</dbReference>
<dbReference type="GO" id="GO:0009229">
    <property type="term" value="P:thiamine diphosphate biosynthetic process"/>
    <property type="evidence" value="ECO:0007669"/>
    <property type="project" value="UniProtKB-UniPathway"/>
</dbReference>
<organism evidence="11 12">
    <name type="scientific">Sanguibacter antarcticus</name>
    <dbReference type="NCBI Taxonomy" id="372484"/>
    <lineage>
        <taxon>Bacteria</taxon>
        <taxon>Bacillati</taxon>
        <taxon>Actinomycetota</taxon>
        <taxon>Actinomycetes</taxon>
        <taxon>Micrococcales</taxon>
        <taxon>Sanguibacteraceae</taxon>
        <taxon>Sanguibacter</taxon>
    </lineage>
</organism>
<keyword evidence="5" id="KW-0808">Transferase</keyword>
<evidence type="ECO:0000256" key="4">
    <source>
        <dbReference type="ARBA" id="ARBA00004769"/>
    </source>
</evidence>
<keyword evidence="8" id="KW-0067">ATP-binding</keyword>
<sequence length="286" mass="29218">MTSAPARPRVLSIAGTDPTGGAGIQADLKSFAAHGAYGMAVVTALVAQNTRGVRSSHVPGADFLRAQLEAVSDDVVVDAVKVGMVATAANADVIAGWLAEVRVPVVVVDPVMVATSGHSLLDDDARTALVRLLSRADLVTPNLAELAVLVDEPAATSWQEAVAQGIRLEATVGAAVLVKGGHLTGGRSPDALVVDGGVVELDAPRVRTTSTHGTGCSLSSAVAALQPRLGSWEQSVRTAKAWLTGALRAGEGLQVGHGRGPIDHFHHVEVLAGAARYPSPRGAQES</sequence>
<comment type="pathway">
    <text evidence="4">Cofactor biosynthesis; thiamine diphosphate biosynthesis; 4-amino-2-methyl-5-diphosphomethylpyrimidine from 5-amino-1-(5-phospho-D-ribosyl)imidazole: step 3/3.</text>
</comment>
<dbReference type="FunFam" id="3.40.1190.20:FF:000003">
    <property type="entry name" value="Phosphomethylpyrimidine kinase ThiD"/>
    <property type="match status" value="1"/>
</dbReference>
<evidence type="ECO:0000256" key="1">
    <source>
        <dbReference type="ARBA" id="ARBA00000151"/>
    </source>
</evidence>
<keyword evidence="12" id="KW-1185">Reference proteome</keyword>
<keyword evidence="9" id="KW-0784">Thiamine biosynthesis</keyword>
<dbReference type="PANTHER" id="PTHR20858:SF17">
    <property type="entry name" value="HYDROXYMETHYLPYRIMIDINE_PHOSPHOMETHYLPYRIMIDINE KINASE THI20-RELATED"/>
    <property type="match status" value="1"/>
</dbReference>
<dbReference type="GO" id="GO:0005524">
    <property type="term" value="F:ATP binding"/>
    <property type="evidence" value="ECO:0007669"/>
    <property type="project" value="UniProtKB-KW"/>
</dbReference>
<dbReference type="OrthoDB" id="34166at2"/>